<dbReference type="RefSeq" id="WP_108105846.1">
    <property type="nucleotide sequence ID" value="NZ_QASN01000007.1"/>
</dbReference>
<accession>A0A2T5PCM9</accession>
<evidence type="ECO:0000259" key="2">
    <source>
        <dbReference type="Pfam" id="PF09832"/>
    </source>
</evidence>
<dbReference type="OrthoDB" id="490569at2"/>
<evidence type="ECO:0000256" key="1">
    <source>
        <dbReference type="SAM" id="SignalP"/>
    </source>
</evidence>
<dbReference type="Proteomes" id="UP000244064">
    <property type="component" value="Unassembled WGS sequence"/>
</dbReference>
<comment type="caution">
    <text evidence="3">The sequence shown here is derived from an EMBL/GenBank/DDBJ whole genome shotgun (WGS) entry which is preliminary data.</text>
</comment>
<dbReference type="AlphaFoldDB" id="A0A2T5PCM9"/>
<feature type="chain" id="PRO_5015501159" description="DUF2059 domain-containing protein" evidence="1">
    <location>
        <begin position="22"/>
        <end position="169"/>
    </location>
</feature>
<organism evidence="3 4">
    <name type="scientific">Pseudomonas mangrovi</name>
    <dbReference type="NCBI Taxonomy" id="2161748"/>
    <lineage>
        <taxon>Bacteria</taxon>
        <taxon>Pseudomonadati</taxon>
        <taxon>Pseudomonadota</taxon>
        <taxon>Gammaproteobacteria</taxon>
        <taxon>Pseudomonadales</taxon>
        <taxon>Pseudomonadaceae</taxon>
        <taxon>Pseudomonas</taxon>
    </lineage>
</organism>
<feature type="signal peptide" evidence="1">
    <location>
        <begin position="1"/>
        <end position="21"/>
    </location>
</feature>
<keyword evidence="4" id="KW-1185">Reference proteome</keyword>
<evidence type="ECO:0000313" key="3">
    <source>
        <dbReference type="EMBL" id="PTU75493.1"/>
    </source>
</evidence>
<evidence type="ECO:0000313" key="4">
    <source>
        <dbReference type="Proteomes" id="UP000244064"/>
    </source>
</evidence>
<reference evidence="3 4" key="1">
    <citation type="submission" date="2018-04" db="EMBL/GenBank/DDBJ databases">
        <title>Pseudomonas sp. nov., isolated from mangrove soil.</title>
        <authorList>
            <person name="Chen C."/>
        </authorList>
    </citation>
    <scope>NUCLEOTIDE SEQUENCE [LARGE SCALE GENOMIC DNA]</scope>
    <source>
        <strain evidence="3 4">TC-11</strain>
    </source>
</reference>
<dbReference type="InterPro" id="IPR018637">
    <property type="entry name" value="DUF2059"/>
</dbReference>
<keyword evidence="1" id="KW-0732">Signal</keyword>
<gene>
    <name evidence="3" type="ORF">DBO85_04960</name>
</gene>
<dbReference type="EMBL" id="QASN01000007">
    <property type="protein sequence ID" value="PTU75493.1"/>
    <property type="molecule type" value="Genomic_DNA"/>
</dbReference>
<dbReference type="Pfam" id="PF09832">
    <property type="entry name" value="DUF2059"/>
    <property type="match status" value="1"/>
</dbReference>
<feature type="domain" description="DUF2059" evidence="2">
    <location>
        <begin position="89"/>
        <end position="147"/>
    </location>
</feature>
<protein>
    <recommendedName>
        <fullName evidence="2">DUF2059 domain-containing protein</fullName>
    </recommendedName>
</protein>
<sequence>MSFCRALGAALLLSLPSVLQAAEPAHVAAAERFLQLAHADQLATPVYAQVQQAFAQRFAEGGGAGREALLESYQAKANAALDSRISWKELKPQMLALYTDTFSQQELEELIRFYQSPLGAKVLQKMPMLSAESARVTQERVLEVAPEVNRLLNQMSAELAPKSAEEPVR</sequence>
<name>A0A2T5PCM9_9PSED</name>
<proteinExistence type="predicted"/>